<keyword evidence="6 8" id="KW-0460">Magnesium</keyword>
<organism evidence="10 12">
    <name type="scientific">Xenorhabdus doucetiae</name>
    <dbReference type="NCBI Taxonomy" id="351671"/>
    <lineage>
        <taxon>Bacteria</taxon>
        <taxon>Pseudomonadati</taxon>
        <taxon>Pseudomonadota</taxon>
        <taxon>Gammaproteobacteria</taxon>
        <taxon>Enterobacterales</taxon>
        <taxon>Morganellaceae</taxon>
        <taxon>Xenorhabdus</taxon>
    </lineage>
</organism>
<dbReference type="GO" id="GO:0016787">
    <property type="term" value="F:hydrolase activity"/>
    <property type="evidence" value="ECO:0007669"/>
    <property type="project" value="UniProtKB-KW"/>
</dbReference>
<dbReference type="EMBL" id="FO704550">
    <property type="protein sequence ID" value="CDG16280.1"/>
    <property type="molecule type" value="Genomic_DNA"/>
</dbReference>
<feature type="binding site" evidence="8">
    <location>
        <position position="5"/>
    </location>
    <ligand>
        <name>Mg(2+)</name>
        <dbReference type="ChEBI" id="CHEBI:18420"/>
    </ligand>
</feature>
<dbReference type="Pfam" id="PF01850">
    <property type="entry name" value="PIN"/>
    <property type="match status" value="1"/>
</dbReference>
<evidence type="ECO:0000256" key="4">
    <source>
        <dbReference type="ARBA" id="ARBA00022723"/>
    </source>
</evidence>
<dbReference type="EC" id="3.1.-.-" evidence="8"/>
<sequence length="129" mass="14391">MYMLDTNIVSYIFRQHPTVIAKLRTVSPSEIGISSITEAELRYGLARRQNSTLEHIVNTFIDSITVYDWDQNAAKVYGTLRAGMEKTGRTMGTMDQLIAAHALSRGLTLVTSDSAFGMVSDLTIEDWTK</sequence>
<dbReference type="InterPro" id="IPR029060">
    <property type="entry name" value="PIN-like_dom_sf"/>
</dbReference>
<keyword evidence="2 8" id="KW-1277">Toxin-antitoxin system</keyword>
<keyword evidence="4 8" id="KW-0479">Metal-binding</keyword>
<evidence type="ECO:0000313" key="11">
    <source>
        <dbReference type="EMBL" id="TYP08315.1"/>
    </source>
</evidence>
<evidence type="ECO:0000256" key="8">
    <source>
        <dbReference type="HAMAP-Rule" id="MF_00265"/>
    </source>
</evidence>
<comment type="similarity">
    <text evidence="7 8">Belongs to the PINc/VapC protein family.</text>
</comment>
<evidence type="ECO:0000259" key="9">
    <source>
        <dbReference type="Pfam" id="PF01850"/>
    </source>
</evidence>
<dbReference type="Proteomes" id="UP000032721">
    <property type="component" value="Chromosome"/>
</dbReference>
<dbReference type="GO" id="GO:0004519">
    <property type="term" value="F:endonuclease activity"/>
    <property type="evidence" value="ECO:0007669"/>
    <property type="project" value="UniProtKB-KW"/>
</dbReference>
<dbReference type="STRING" id="351671.XDD1_0577"/>
<dbReference type="PANTHER" id="PTHR33653">
    <property type="entry name" value="RIBONUCLEASE VAPC2"/>
    <property type="match status" value="1"/>
</dbReference>
<dbReference type="KEGG" id="xdo:XDD1_0577"/>
<evidence type="ECO:0000256" key="5">
    <source>
        <dbReference type="ARBA" id="ARBA00022801"/>
    </source>
</evidence>
<keyword evidence="11" id="KW-0255">Endonuclease</keyword>
<evidence type="ECO:0000256" key="3">
    <source>
        <dbReference type="ARBA" id="ARBA00022722"/>
    </source>
</evidence>
<evidence type="ECO:0000256" key="2">
    <source>
        <dbReference type="ARBA" id="ARBA00022649"/>
    </source>
</evidence>
<comment type="function">
    <text evidence="8">Toxic component of a toxin-antitoxin (TA) system. An RNase.</text>
</comment>
<reference evidence="11 13" key="2">
    <citation type="submission" date="2019-07" db="EMBL/GenBank/DDBJ databases">
        <title>Genomic Encyclopedia of Type Strains, Phase I: the one thousand microbial genomes (KMG-I) project.</title>
        <authorList>
            <person name="Kyrpides N."/>
        </authorList>
    </citation>
    <scope>NUCLEOTIDE SEQUENCE [LARGE SCALE GENOMIC DNA]</scope>
    <source>
        <strain evidence="11 13">DSM 17909</strain>
    </source>
</reference>
<keyword evidence="13" id="KW-1185">Reference proteome</keyword>
<reference evidence="10 12" key="1">
    <citation type="submission" date="2013-07" db="EMBL/GenBank/DDBJ databases">
        <authorList>
            <person name="Genoscope - CEA"/>
        </authorList>
    </citation>
    <scope>NUCLEOTIDE SEQUENCE [LARGE SCALE GENOMIC DNA]</scope>
    <source>
        <strain evidence="10">FRM16</strain>
        <strain evidence="12">FRM16 / DSM 17909</strain>
    </source>
</reference>
<evidence type="ECO:0000256" key="6">
    <source>
        <dbReference type="ARBA" id="ARBA00022842"/>
    </source>
</evidence>
<dbReference type="HOGENOM" id="CLU_118482_5_3_6"/>
<dbReference type="Proteomes" id="UP000324170">
    <property type="component" value="Unassembled WGS sequence"/>
</dbReference>
<keyword evidence="3 8" id="KW-0540">Nuclease</keyword>
<dbReference type="PANTHER" id="PTHR33653:SF1">
    <property type="entry name" value="RIBONUCLEASE VAPC2"/>
    <property type="match status" value="1"/>
</dbReference>
<evidence type="ECO:0000256" key="7">
    <source>
        <dbReference type="ARBA" id="ARBA00038093"/>
    </source>
</evidence>
<gene>
    <name evidence="8" type="primary">vapC</name>
    <name evidence="11" type="ORF">LY16_01556</name>
    <name evidence="10" type="ORF">XDD1_0577</name>
</gene>
<keyword evidence="8" id="KW-0800">Toxin</keyword>
<dbReference type="GO" id="GO:0004540">
    <property type="term" value="F:RNA nuclease activity"/>
    <property type="evidence" value="ECO:0007669"/>
    <property type="project" value="InterPro"/>
</dbReference>
<feature type="domain" description="PIN" evidence="9">
    <location>
        <begin position="2"/>
        <end position="117"/>
    </location>
</feature>
<evidence type="ECO:0000313" key="12">
    <source>
        <dbReference type="Proteomes" id="UP000032721"/>
    </source>
</evidence>
<keyword evidence="5 8" id="KW-0378">Hydrolase</keyword>
<evidence type="ECO:0000256" key="1">
    <source>
        <dbReference type="ARBA" id="ARBA00001946"/>
    </source>
</evidence>
<dbReference type="GO" id="GO:0000287">
    <property type="term" value="F:magnesium ion binding"/>
    <property type="evidence" value="ECO:0007669"/>
    <property type="project" value="UniProtKB-UniRule"/>
</dbReference>
<dbReference type="GO" id="GO:0090729">
    <property type="term" value="F:toxin activity"/>
    <property type="evidence" value="ECO:0007669"/>
    <property type="project" value="UniProtKB-KW"/>
</dbReference>
<protein>
    <recommendedName>
        <fullName evidence="8">Ribonuclease VapC</fullName>
        <shortName evidence="8">RNase VapC</shortName>
        <ecNumber evidence="8">3.1.-.-</ecNumber>
    </recommendedName>
    <alternativeName>
        <fullName evidence="8">Toxin VapC</fullName>
    </alternativeName>
</protein>
<proteinExistence type="inferred from homology"/>
<evidence type="ECO:0000313" key="13">
    <source>
        <dbReference type="Proteomes" id="UP000324170"/>
    </source>
</evidence>
<dbReference type="AlphaFoldDB" id="A0A068QR47"/>
<feature type="binding site" evidence="8">
    <location>
        <position position="95"/>
    </location>
    <ligand>
        <name>Mg(2+)</name>
        <dbReference type="ChEBI" id="CHEBI:18420"/>
    </ligand>
</feature>
<dbReference type="RefSeq" id="WP_045968453.1">
    <property type="nucleotide sequence ID" value="NZ_CAWMED010000001.1"/>
</dbReference>
<accession>A0A068QR47</accession>
<dbReference type="InterPro" id="IPR050556">
    <property type="entry name" value="Type_II_TA_system_RNase"/>
</dbReference>
<dbReference type="SUPFAM" id="SSF88723">
    <property type="entry name" value="PIN domain-like"/>
    <property type="match status" value="1"/>
</dbReference>
<comment type="cofactor">
    <cofactor evidence="1 8">
        <name>Mg(2+)</name>
        <dbReference type="ChEBI" id="CHEBI:18420"/>
    </cofactor>
</comment>
<dbReference type="Gene3D" id="3.40.50.1010">
    <property type="entry name" value="5'-nuclease"/>
    <property type="match status" value="1"/>
</dbReference>
<evidence type="ECO:0000313" key="10">
    <source>
        <dbReference type="EMBL" id="CDG16280.1"/>
    </source>
</evidence>
<dbReference type="InterPro" id="IPR002716">
    <property type="entry name" value="PIN_dom"/>
</dbReference>
<dbReference type="InterPro" id="IPR022907">
    <property type="entry name" value="VapC_family"/>
</dbReference>
<name>A0A068QR47_9GAMM</name>
<dbReference type="OrthoDB" id="9796690at2"/>
<dbReference type="CDD" id="cd18740">
    <property type="entry name" value="PIN_VapC4-5_FitB-like"/>
    <property type="match status" value="1"/>
</dbReference>
<dbReference type="EMBL" id="VNHN01000020">
    <property type="protein sequence ID" value="TYP08315.1"/>
    <property type="molecule type" value="Genomic_DNA"/>
</dbReference>
<dbReference type="HAMAP" id="MF_00265">
    <property type="entry name" value="VapC_Nob1"/>
    <property type="match status" value="1"/>
</dbReference>